<dbReference type="AlphaFoldDB" id="A0AAD1X468"/>
<feature type="compositionally biased region" description="Polar residues" evidence="1">
    <location>
        <begin position="204"/>
        <end position="230"/>
    </location>
</feature>
<feature type="region of interest" description="Disordered" evidence="1">
    <location>
        <begin position="380"/>
        <end position="434"/>
    </location>
</feature>
<dbReference type="Proteomes" id="UP001295684">
    <property type="component" value="Unassembled WGS sequence"/>
</dbReference>
<evidence type="ECO:0000313" key="3">
    <source>
        <dbReference type="Proteomes" id="UP001295684"/>
    </source>
</evidence>
<keyword evidence="3" id="KW-1185">Reference proteome</keyword>
<dbReference type="EMBL" id="CAMPGE010003576">
    <property type="protein sequence ID" value="CAI2362413.1"/>
    <property type="molecule type" value="Genomic_DNA"/>
</dbReference>
<evidence type="ECO:0000313" key="2">
    <source>
        <dbReference type="EMBL" id="CAI2362413.1"/>
    </source>
</evidence>
<proteinExistence type="predicted"/>
<sequence length="524" mass="59935">MEVTISLDQLIKYHSKIVMLKKNPEKLAVFVSKMIGSGSKSQIMQIYDMIVPPFSNLKSKDKRKVAALIIFEICSTNFELLCMISEKLKFSPANGKVCLNTIPKALTEKFNNNHELFNELKQFLESSALIENKDNFWTFPEFKSTHKINQNSLPKNLKDLVFPDPKYYMMGFNLDKKENGSENKQSDWNISQSRTNDTLKKSFNKPSSPLEASTYSDHSRKNFSSQNHKSMIQKLKSNKRHPCKPKKSIQFAGNKRSSIQDVLYKPKFSITSKSNTSVKASSKVKNYSMVKKYMLKKDNDRESKKFSILKKKPYKNSTPVSASMCMQGRSSDLINNLSQISGRSFYSKSNATQTPKSAMKAKFKTNGEQQNEFATKTLYKSQNTPKQRAIPRPKPKVISSPGKAKKASQKMKEIKSKFTPSRNQKMKSDGLNSYENSKPKKIIFQQMCSKPTTVSSRLRKMKEQALISSRLRNKKSAGPEYSSSLHEAMNKSSLDYYARAKPNATKFQKLRKRVAKTFVENRLK</sequence>
<comment type="caution">
    <text evidence="2">The sequence shown here is derived from an EMBL/GenBank/DDBJ whole genome shotgun (WGS) entry which is preliminary data.</text>
</comment>
<protein>
    <submittedName>
        <fullName evidence="2">Uncharacterized protein</fullName>
    </submittedName>
</protein>
<reference evidence="2" key="1">
    <citation type="submission" date="2023-07" db="EMBL/GenBank/DDBJ databases">
        <authorList>
            <consortium name="AG Swart"/>
            <person name="Singh M."/>
            <person name="Singh A."/>
            <person name="Seah K."/>
            <person name="Emmerich C."/>
        </authorList>
    </citation>
    <scope>NUCLEOTIDE SEQUENCE</scope>
    <source>
        <strain evidence="2">DP1</strain>
    </source>
</reference>
<gene>
    <name evidence="2" type="ORF">ECRASSUSDP1_LOCUS3736</name>
</gene>
<organism evidence="2 3">
    <name type="scientific">Euplotes crassus</name>
    <dbReference type="NCBI Taxonomy" id="5936"/>
    <lineage>
        <taxon>Eukaryota</taxon>
        <taxon>Sar</taxon>
        <taxon>Alveolata</taxon>
        <taxon>Ciliophora</taxon>
        <taxon>Intramacronucleata</taxon>
        <taxon>Spirotrichea</taxon>
        <taxon>Hypotrichia</taxon>
        <taxon>Euplotida</taxon>
        <taxon>Euplotidae</taxon>
        <taxon>Moneuplotes</taxon>
    </lineage>
</organism>
<feature type="region of interest" description="Disordered" evidence="1">
    <location>
        <begin position="178"/>
        <end position="249"/>
    </location>
</feature>
<feature type="compositionally biased region" description="Basic residues" evidence="1">
    <location>
        <begin position="236"/>
        <end position="247"/>
    </location>
</feature>
<name>A0AAD1X468_EUPCR</name>
<evidence type="ECO:0000256" key="1">
    <source>
        <dbReference type="SAM" id="MobiDB-lite"/>
    </source>
</evidence>
<feature type="compositionally biased region" description="Polar residues" evidence="1">
    <location>
        <begin position="186"/>
        <end position="196"/>
    </location>
</feature>
<accession>A0AAD1X468</accession>